<organism evidence="4 5">
    <name type="scientific">Zymoseptoria tritici (strain ST99CH_3D7)</name>
    <dbReference type="NCBI Taxonomy" id="1276538"/>
    <lineage>
        <taxon>Eukaryota</taxon>
        <taxon>Fungi</taxon>
        <taxon>Dikarya</taxon>
        <taxon>Ascomycota</taxon>
        <taxon>Pezizomycotina</taxon>
        <taxon>Dothideomycetes</taxon>
        <taxon>Dothideomycetidae</taxon>
        <taxon>Mycosphaerellales</taxon>
        <taxon>Mycosphaerellaceae</taxon>
        <taxon>Zymoseptoria</taxon>
    </lineage>
</organism>
<dbReference type="Proteomes" id="UP000215127">
    <property type="component" value="Chromosome 9"/>
</dbReference>
<feature type="compositionally biased region" description="Low complexity" evidence="1">
    <location>
        <begin position="137"/>
        <end position="202"/>
    </location>
</feature>
<proteinExistence type="predicted"/>
<dbReference type="STRING" id="1276538.A0A1X7S2K0"/>
<evidence type="ECO:0000256" key="1">
    <source>
        <dbReference type="SAM" id="MobiDB-lite"/>
    </source>
</evidence>
<name>A0A1X7S2K0_ZYMT9</name>
<keyword evidence="2" id="KW-0812">Transmembrane</keyword>
<accession>A0A1X7S2K0</accession>
<dbReference type="EMBL" id="LT853700">
    <property type="protein sequence ID" value="SMQ53906.1"/>
    <property type="molecule type" value="Genomic_DNA"/>
</dbReference>
<evidence type="ECO:0000313" key="4">
    <source>
        <dbReference type="EMBL" id="SMQ53906.1"/>
    </source>
</evidence>
<feature type="chain" id="PRO_5012033149" description="Mid2 domain-containing protein" evidence="3">
    <location>
        <begin position="23"/>
        <end position="307"/>
    </location>
</feature>
<evidence type="ECO:0000313" key="5">
    <source>
        <dbReference type="Proteomes" id="UP000215127"/>
    </source>
</evidence>
<feature type="signal peptide" evidence="3">
    <location>
        <begin position="1"/>
        <end position="22"/>
    </location>
</feature>
<reference evidence="4 5" key="1">
    <citation type="submission" date="2016-06" db="EMBL/GenBank/DDBJ databases">
        <authorList>
            <person name="Kjaerup R.B."/>
            <person name="Dalgaard T.S."/>
            <person name="Juul-Madsen H.R."/>
        </authorList>
    </citation>
    <scope>NUCLEOTIDE SEQUENCE [LARGE SCALE GENOMIC DNA]</scope>
</reference>
<evidence type="ECO:0000256" key="3">
    <source>
        <dbReference type="SAM" id="SignalP"/>
    </source>
</evidence>
<keyword evidence="3" id="KW-0732">Signal</keyword>
<keyword evidence="5" id="KW-1185">Reference proteome</keyword>
<evidence type="ECO:0008006" key="6">
    <source>
        <dbReference type="Google" id="ProtNLM"/>
    </source>
</evidence>
<keyword evidence="2" id="KW-1133">Transmembrane helix</keyword>
<keyword evidence="2" id="KW-0472">Membrane</keyword>
<feature type="region of interest" description="Disordered" evidence="1">
    <location>
        <begin position="137"/>
        <end position="209"/>
    </location>
</feature>
<evidence type="ECO:0000256" key="2">
    <source>
        <dbReference type="SAM" id="Phobius"/>
    </source>
</evidence>
<gene>
    <name evidence="4" type="ORF">ZT3D7_G9060</name>
</gene>
<protein>
    <recommendedName>
        <fullName evidence="6">Mid2 domain-containing protein</fullName>
    </recommendedName>
</protein>
<dbReference type="AlphaFoldDB" id="A0A1X7S2K0"/>
<sequence length="307" mass="31697">MGFKLLSCATLVQRALSQAAQAHPDTFKSPPATSHSRDYSTNIVWELGTMRTVQWTTSMTESYGITLINELLGQIRSEAVGSIYQAPAGSVGLQSFEWNVSVPMPLLVPGVFYMALASSSDVDGVTSEYFNITLPASSTSSAASTPSVATTPSTALTSSVPSTSSFSSTSTSTSASTTPATLASSSSITTSGPTSTGGSEVVGQGGTGGEGNNTTAIGAGIGAGAAGALLLSLAAFLIWRSRSRSRKAAAAQASAPVFTSDYGYYTQNRAAKHFDPHVLQANTGWSNDPWELPAYQPYPQELPAHSA</sequence>
<feature type="transmembrane region" description="Helical" evidence="2">
    <location>
        <begin position="217"/>
        <end position="239"/>
    </location>
</feature>